<feature type="domain" description="Protein kinase" evidence="1">
    <location>
        <begin position="199"/>
        <end position="462"/>
    </location>
</feature>
<protein>
    <submittedName>
        <fullName evidence="2">Predicted protein</fullName>
    </submittedName>
</protein>
<dbReference type="PANTHER" id="PTHR44329:SF260">
    <property type="entry name" value="PROTEIN KINASE DOMAIN-CONTAINING PROTEIN"/>
    <property type="match status" value="1"/>
</dbReference>
<dbReference type="SUPFAM" id="SSF56112">
    <property type="entry name" value="Protein kinase-like (PK-like)"/>
    <property type="match status" value="1"/>
</dbReference>
<dbReference type="GeneID" id="8863490"/>
<dbReference type="InterPro" id="IPR051681">
    <property type="entry name" value="Ser/Thr_Kinases-Pseudokinases"/>
</dbReference>
<dbReference type="RefSeq" id="XP_002671040.1">
    <property type="nucleotide sequence ID" value="XM_002670994.1"/>
</dbReference>
<organism evidence="3">
    <name type="scientific">Naegleria gruberi</name>
    <name type="common">Amoeba</name>
    <dbReference type="NCBI Taxonomy" id="5762"/>
    <lineage>
        <taxon>Eukaryota</taxon>
        <taxon>Discoba</taxon>
        <taxon>Heterolobosea</taxon>
        <taxon>Tetramitia</taxon>
        <taxon>Eutetramitia</taxon>
        <taxon>Vahlkampfiidae</taxon>
        <taxon>Naegleria</taxon>
    </lineage>
</organism>
<dbReference type="PANTHER" id="PTHR44329">
    <property type="entry name" value="SERINE/THREONINE-PROTEIN KINASE TNNI3K-RELATED"/>
    <property type="match status" value="1"/>
</dbReference>
<dbReference type="SMART" id="SM00220">
    <property type="entry name" value="S_TKc"/>
    <property type="match status" value="1"/>
</dbReference>
<dbReference type="PROSITE" id="PS50011">
    <property type="entry name" value="PROTEIN_KINASE_DOM"/>
    <property type="match status" value="1"/>
</dbReference>
<dbReference type="PROSITE" id="PS00108">
    <property type="entry name" value="PROTEIN_KINASE_ST"/>
    <property type="match status" value="1"/>
</dbReference>
<dbReference type="EMBL" id="GG738909">
    <property type="protein sequence ID" value="EFC38296.1"/>
    <property type="molecule type" value="Genomic_DNA"/>
</dbReference>
<evidence type="ECO:0000313" key="3">
    <source>
        <dbReference type="Proteomes" id="UP000006671"/>
    </source>
</evidence>
<evidence type="ECO:0000313" key="2">
    <source>
        <dbReference type="EMBL" id="EFC38296.1"/>
    </source>
</evidence>
<dbReference type="InterPro" id="IPR008271">
    <property type="entry name" value="Ser/Thr_kinase_AS"/>
</dbReference>
<dbReference type="GO" id="GO:0005524">
    <property type="term" value="F:ATP binding"/>
    <property type="evidence" value="ECO:0007669"/>
    <property type="project" value="InterPro"/>
</dbReference>
<dbReference type="Proteomes" id="UP000006671">
    <property type="component" value="Unassembled WGS sequence"/>
</dbReference>
<keyword evidence="3" id="KW-1185">Reference proteome</keyword>
<dbReference type="KEGG" id="ngr:NAEGRDRAFT_73958"/>
<dbReference type="InterPro" id="IPR000719">
    <property type="entry name" value="Prot_kinase_dom"/>
</dbReference>
<reference evidence="2 3" key="1">
    <citation type="journal article" date="2010" name="Cell">
        <title>The genome of Naegleria gruberi illuminates early eukaryotic versatility.</title>
        <authorList>
            <person name="Fritz-Laylin L.K."/>
            <person name="Prochnik S.E."/>
            <person name="Ginger M.L."/>
            <person name="Dacks J.B."/>
            <person name="Carpenter M.L."/>
            <person name="Field M.C."/>
            <person name="Kuo A."/>
            <person name="Paredez A."/>
            <person name="Chapman J."/>
            <person name="Pham J."/>
            <person name="Shu S."/>
            <person name="Neupane R."/>
            <person name="Cipriano M."/>
            <person name="Mancuso J."/>
            <person name="Tu H."/>
            <person name="Salamov A."/>
            <person name="Lindquist E."/>
            <person name="Shapiro H."/>
            <person name="Lucas S."/>
            <person name="Grigoriev I.V."/>
            <person name="Cande W.Z."/>
            <person name="Fulton C."/>
            <person name="Rokhsar D.S."/>
            <person name="Dawson S.C."/>
        </authorList>
    </citation>
    <scope>NUCLEOTIDE SEQUENCE [LARGE SCALE GENOMIC DNA]</scope>
    <source>
        <strain evidence="2 3">NEG-M</strain>
    </source>
</reference>
<accession>D2VY37</accession>
<dbReference type="eggNOG" id="KOG4721">
    <property type="taxonomic scope" value="Eukaryota"/>
</dbReference>
<dbReference type="InParanoid" id="D2VY37"/>
<dbReference type="AlphaFoldDB" id="D2VY37"/>
<dbReference type="PIRSF" id="PIRSF000654">
    <property type="entry name" value="Integrin-linked_kinase"/>
    <property type="match status" value="1"/>
</dbReference>
<evidence type="ECO:0000259" key="1">
    <source>
        <dbReference type="PROSITE" id="PS50011"/>
    </source>
</evidence>
<dbReference type="Pfam" id="PF00069">
    <property type="entry name" value="Pkinase"/>
    <property type="match status" value="1"/>
</dbReference>
<dbReference type="VEuPathDB" id="AmoebaDB:NAEGRDRAFT_73958"/>
<gene>
    <name evidence="2" type="ORF">NAEGRDRAFT_73958</name>
</gene>
<proteinExistence type="predicted"/>
<dbReference type="InterPro" id="IPR011009">
    <property type="entry name" value="Kinase-like_dom_sf"/>
</dbReference>
<sequence length="474" mass="54098">MYNALLAAYWVKQGNVKELSRMKDLPSLLDVLIPEKNKNYPPARTLLYIACKYGQVKVVKYLLKSMPLVDYKNGGCHNSCRNHHDVRILLSSGVEAESLVELLSEGEIEPFRYFINIYTLPKLVDNQSEIITNNSILKYMLAPQADLMLNRKLDEFKSLGEYFSYNMSYILSCRLKKRETLSTITLNRATVIEGAVINRANRTYLGNGANGAVYSVLMNNVPVAEKISNNIGTSEIEIMNGICEHDGVVKLLHHYNQDGIEHLFMEKMDDSLSSFSITEPTIIELVQILFSLVKVSDTMKYLHSKNVIHYDIKPNNILVKKMRIDGVEIIDNVKLSDFDVSLTVDKPETYSCTTAGTLYYMAPELRNKQQDTVFVFRALDIFSFGVTMHTLISGYRPANMADVFGSFISVVQLVERFNFLTQEQAQKIHLLGMKCTHIDPKERPTFEDIFDELTEITTQIYLKFMESTMKTTIE</sequence>
<dbReference type="OrthoDB" id="544400at2759"/>
<name>D2VY37_NAEGR</name>
<dbReference type="STRING" id="5762.D2VY37"/>
<dbReference type="GO" id="GO:0004674">
    <property type="term" value="F:protein serine/threonine kinase activity"/>
    <property type="evidence" value="ECO:0007669"/>
    <property type="project" value="TreeGrafter"/>
</dbReference>
<dbReference type="Gene3D" id="1.10.510.10">
    <property type="entry name" value="Transferase(Phosphotransferase) domain 1"/>
    <property type="match status" value="1"/>
</dbReference>